<dbReference type="CDD" id="cd00609">
    <property type="entry name" value="AAT_like"/>
    <property type="match status" value="1"/>
</dbReference>
<sequence>MSAATALPPMLPLSARLRATAAPPIPAARRWAAAYDGAAGPLLDLTQAVPGYPPPPALLARLAEAAGEASSATYGPIEGDEALREALAADVAATYAAAVTAEDVVITAGCNLAFSLAMPVMAGSGEAVMLPTPWYFNHRMALEIAGIGAVPLPCAAADGFVPDPDRAAALLEANPQVRALVLITPNNPTGAIIPPETLARFAALCRARGVWLVLDETYRDFLPGKEAPHGLFADPSWRDGIVQLYSFSKSYCVPGHRLGAILAGPGFRAELAKSVDTLQICPPRAAQKAIAWAVPALRDWREGNRELMGRRADAFARLMAPIGHRWRVDALGGYFAYLRLPDGAPDALEAAETLASRHGLLTLPGPFFGPGQERHLRLAFANAPEEALADLPARLSGLG</sequence>
<dbReference type="GeneID" id="99635208"/>
<dbReference type="PANTHER" id="PTHR46383">
    <property type="entry name" value="ASPARTATE AMINOTRANSFERASE"/>
    <property type="match status" value="1"/>
</dbReference>
<dbReference type="SUPFAM" id="SSF53383">
    <property type="entry name" value="PLP-dependent transferases"/>
    <property type="match status" value="1"/>
</dbReference>
<keyword evidence="6" id="KW-0663">Pyridoxal phosphate</keyword>
<dbReference type="InterPro" id="IPR050596">
    <property type="entry name" value="AspAT/PAT-like"/>
</dbReference>
<dbReference type="Proteomes" id="UP000054844">
    <property type="component" value="Unassembled WGS sequence"/>
</dbReference>
<dbReference type="RefSeq" id="WP_019459380.1">
    <property type="nucleotide sequence ID" value="NZ_AP031462.1"/>
</dbReference>
<evidence type="ECO:0000256" key="5">
    <source>
        <dbReference type="ARBA" id="ARBA00022679"/>
    </source>
</evidence>
<dbReference type="EMBL" id="UGVN01000001">
    <property type="protein sequence ID" value="SUE37535.1"/>
    <property type="molecule type" value="Genomic_DNA"/>
</dbReference>
<dbReference type="EC" id="2.6.1.1" evidence="3"/>
<evidence type="ECO:0000256" key="7">
    <source>
        <dbReference type="ARBA" id="ARBA00049185"/>
    </source>
</evidence>
<dbReference type="InterPro" id="IPR004839">
    <property type="entry name" value="Aminotransferase_I/II_large"/>
</dbReference>
<dbReference type="OrthoDB" id="9766084at2"/>
<evidence type="ECO:0000256" key="4">
    <source>
        <dbReference type="ARBA" id="ARBA00022576"/>
    </source>
</evidence>
<dbReference type="EMBL" id="LLWF02000033">
    <property type="protein sequence ID" value="ONH83057.1"/>
    <property type="molecule type" value="Genomic_DNA"/>
</dbReference>
<proteinExistence type="inferred from homology"/>
<protein>
    <recommendedName>
        <fullName evidence="3">aspartate transaminase</fullName>
        <ecNumber evidence="3">2.6.1.1</ecNumber>
    </recommendedName>
</protein>
<comment type="catalytic activity">
    <reaction evidence="7">
        <text>L-aspartate + 2-oxoglutarate = oxaloacetate + L-glutamate</text>
        <dbReference type="Rhea" id="RHEA:21824"/>
        <dbReference type="ChEBI" id="CHEBI:16452"/>
        <dbReference type="ChEBI" id="CHEBI:16810"/>
        <dbReference type="ChEBI" id="CHEBI:29985"/>
        <dbReference type="ChEBI" id="CHEBI:29991"/>
        <dbReference type="EC" id="2.6.1.1"/>
    </reaction>
</comment>
<dbReference type="GO" id="GO:0006520">
    <property type="term" value="P:amino acid metabolic process"/>
    <property type="evidence" value="ECO:0007669"/>
    <property type="project" value="InterPro"/>
</dbReference>
<dbReference type="AlphaFoldDB" id="A0A1S8D5H0"/>
<dbReference type="InterPro" id="IPR015421">
    <property type="entry name" value="PyrdxlP-dep_Trfase_major"/>
</dbReference>
<evidence type="ECO:0000256" key="3">
    <source>
        <dbReference type="ARBA" id="ARBA00012753"/>
    </source>
</evidence>
<evidence type="ECO:0000256" key="6">
    <source>
        <dbReference type="ARBA" id="ARBA00022898"/>
    </source>
</evidence>
<gene>
    <name evidence="10" type="primary">aspC_1</name>
    <name evidence="9" type="ORF">APZ41_011500</name>
    <name evidence="10" type="ORF">NCTC13291_00183</name>
</gene>
<keyword evidence="5 9" id="KW-0808">Transferase</keyword>
<evidence type="ECO:0000259" key="8">
    <source>
        <dbReference type="Pfam" id="PF00155"/>
    </source>
</evidence>
<feature type="domain" description="Aminotransferase class I/classII large" evidence="8">
    <location>
        <begin position="43"/>
        <end position="391"/>
    </location>
</feature>
<comment type="cofactor">
    <cofactor evidence="1">
        <name>pyridoxal 5'-phosphate</name>
        <dbReference type="ChEBI" id="CHEBI:597326"/>
    </cofactor>
</comment>
<dbReference type="NCBIfam" id="NF005732">
    <property type="entry name" value="PRK07550.1"/>
    <property type="match status" value="1"/>
</dbReference>
<dbReference type="InterPro" id="IPR015424">
    <property type="entry name" value="PyrdxlP-dep_Trfase"/>
</dbReference>
<reference evidence="9 11" key="1">
    <citation type="submission" date="2016-12" db="EMBL/GenBank/DDBJ databases">
        <title>Draft genome sequence of Roseomonas mucosa strain AU37, isolated from a peripheral intravenous catheter.</title>
        <authorList>
            <person name="Choudhury M.A."/>
            <person name="Sidjabat H.E."/>
            <person name="Wailan A.M."/>
            <person name="Zhang L."/>
            <person name="Marsh N.M."/>
            <person name="Rickard C.M."/>
            <person name="Davies M."/>
            <person name="Mcmillan D.J."/>
        </authorList>
    </citation>
    <scope>NUCLEOTIDE SEQUENCE [LARGE SCALE GENOMIC DNA]</scope>
    <source>
        <strain evidence="9 11">SAVE376</strain>
    </source>
</reference>
<evidence type="ECO:0000313" key="12">
    <source>
        <dbReference type="Proteomes" id="UP000254919"/>
    </source>
</evidence>
<accession>A0A1S8D5H0</accession>
<evidence type="ECO:0000313" key="11">
    <source>
        <dbReference type="Proteomes" id="UP000054844"/>
    </source>
</evidence>
<dbReference type="GO" id="GO:0004069">
    <property type="term" value="F:L-aspartate:2-oxoglutarate aminotransferase activity"/>
    <property type="evidence" value="ECO:0007669"/>
    <property type="project" value="UniProtKB-EC"/>
</dbReference>
<evidence type="ECO:0000313" key="9">
    <source>
        <dbReference type="EMBL" id="ONH83057.1"/>
    </source>
</evidence>
<evidence type="ECO:0000256" key="1">
    <source>
        <dbReference type="ARBA" id="ARBA00001933"/>
    </source>
</evidence>
<organism evidence="9 11">
    <name type="scientific">Roseomonas mucosa</name>
    <dbReference type="NCBI Taxonomy" id="207340"/>
    <lineage>
        <taxon>Bacteria</taxon>
        <taxon>Pseudomonadati</taxon>
        <taxon>Pseudomonadota</taxon>
        <taxon>Alphaproteobacteria</taxon>
        <taxon>Acetobacterales</taxon>
        <taxon>Roseomonadaceae</taxon>
        <taxon>Roseomonas</taxon>
    </lineage>
</organism>
<keyword evidence="11" id="KW-1185">Reference proteome</keyword>
<comment type="similarity">
    <text evidence="2">Belongs to the class-I pyridoxal-phosphate-dependent aminotransferase family.</text>
</comment>
<reference evidence="10 12" key="2">
    <citation type="submission" date="2018-06" db="EMBL/GenBank/DDBJ databases">
        <authorList>
            <consortium name="Pathogen Informatics"/>
            <person name="Doyle S."/>
        </authorList>
    </citation>
    <scope>NUCLEOTIDE SEQUENCE [LARGE SCALE GENOMIC DNA]</scope>
    <source>
        <strain evidence="10 12">NCTC13291</strain>
    </source>
</reference>
<dbReference type="Proteomes" id="UP000254919">
    <property type="component" value="Unassembled WGS sequence"/>
</dbReference>
<keyword evidence="4 9" id="KW-0032">Aminotransferase</keyword>
<dbReference type="PANTHER" id="PTHR46383:SF1">
    <property type="entry name" value="ASPARTATE AMINOTRANSFERASE"/>
    <property type="match status" value="1"/>
</dbReference>
<evidence type="ECO:0000256" key="2">
    <source>
        <dbReference type="ARBA" id="ARBA00007441"/>
    </source>
</evidence>
<evidence type="ECO:0000313" key="10">
    <source>
        <dbReference type="EMBL" id="SUE37535.1"/>
    </source>
</evidence>
<dbReference type="Gene3D" id="3.40.640.10">
    <property type="entry name" value="Type I PLP-dependent aspartate aminotransferase-like (Major domain)"/>
    <property type="match status" value="1"/>
</dbReference>
<name>A0A1S8D5H0_9PROT</name>
<dbReference type="STRING" id="207340.APZ41_011500"/>
<dbReference type="GO" id="GO:0030170">
    <property type="term" value="F:pyridoxal phosphate binding"/>
    <property type="evidence" value="ECO:0007669"/>
    <property type="project" value="InterPro"/>
</dbReference>
<dbReference type="Pfam" id="PF00155">
    <property type="entry name" value="Aminotran_1_2"/>
    <property type="match status" value="1"/>
</dbReference>